<reference evidence="3" key="1">
    <citation type="journal article" date="2018" name="Nat. Microbiol.">
        <title>Leveraging single-cell genomics to expand the fungal tree of life.</title>
        <authorList>
            <person name="Ahrendt S.R."/>
            <person name="Quandt C.A."/>
            <person name="Ciobanu D."/>
            <person name="Clum A."/>
            <person name="Salamov A."/>
            <person name="Andreopoulos B."/>
            <person name="Cheng J.F."/>
            <person name="Woyke T."/>
            <person name="Pelin A."/>
            <person name="Henrissat B."/>
            <person name="Reynolds N.K."/>
            <person name="Benny G.L."/>
            <person name="Smith M.E."/>
            <person name="James T.Y."/>
            <person name="Grigoriev I.V."/>
        </authorList>
    </citation>
    <scope>NUCLEOTIDE SEQUENCE [LARGE SCALE GENOMIC DNA]</scope>
</reference>
<dbReference type="EMBL" id="KZ994506">
    <property type="protein sequence ID" value="RKO92760.1"/>
    <property type="molecule type" value="Genomic_DNA"/>
</dbReference>
<feature type="region of interest" description="Disordered" evidence="1">
    <location>
        <begin position="29"/>
        <end position="68"/>
    </location>
</feature>
<keyword evidence="3" id="KW-1185">Reference proteome</keyword>
<evidence type="ECO:0000313" key="2">
    <source>
        <dbReference type="EMBL" id="RKO92760.1"/>
    </source>
</evidence>
<protein>
    <submittedName>
        <fullName evidence="2">Uncharacterized protein</fullName>
    </submittedName>
</protein>
<proteinExistence type="predicted"/>
<dbReference type="AlphaFoldDB" id="A0A4P9WNI8"/>
<sequence>MVTPTRVALVVLMSRNRFPNTLVAEEKEIFGASRESKVEQEDRENQKPVRNDEGGNQDGVFDKKVDDDEDDAFDAGALLCRVIPSPSETFFDLSATKATSTAIAAAKPIAKQEAQVEKAHKRDLQSKKSPHLQGQDVVQDNIAAAKAFAKVQVKIKELKLDHVPPNPCKQLRAEQQAAQYRRNLMIPPGSAGQSDTPETWRPLPPDLEYDAVLSPM</sequence>
<accession>A0A4P9WNI8</accession>
<name>A0A4P9WNI8_9FUNG</name>
<evidence type="ECO:0000313" key="3">
    <source>
        <dbReference type="Proteomes" id="UP000269721"/>
    </source>
</evidence>
<evidence type="ECO:0000256" key="1">
    <source>
        <dbReference type="SAM" id="MobiDB-lite"/>
    </source>
</evidence>
<feature type="region of interest" description="Disordered" evidence="1">
    <location>
        <begin position="185"/>
        <end position="206"/>
    </location>
</feature>
<organism evidence="2 3">
    <name type="scientific">Blyttiomyces helicus</name>
    <dbReference type="NCBI Taxonomy" id="388810"/>
    <lineage>
        <taxon>Eukaryota</taxon>
        <taxon>Fungi</taxon>
        <taxon>Fungi incertae sedis</taxon>
        <taxon>Chytridiomycota</taxon>
        <taxon>Chytridiomycota incertae sedis</taxon>
        <taxon>Chytridiomycetes</taxon>
        <taxon>Chytridiomycetes incertae sedis</taxon>
        <taxon>Blyttiomyces</taxon>
    </lineage>
</organism>
<dbReference type="Proteomes" id="UP000269721">
    <property type="component" value="Unassembled WGS sequence"/>
</dbReference>
<gene>
    <name evidence="2" type="ORF">BDK51DRAFT_37561</name>
</gene>
<feature type="compositionally biased region" description="Basic and acidic residues" evidence="1">
    <location>
        <begin position="29"/>
        <end position="53"/>
    </location>
</feature>